<gene>
    <name evidence="1" type="ORF">NC653_037839</name>
</gene>
<dbReference type="AlphaFoldDB" id="A0AAD6PSM7"/>
<reference evidence="1" key="1">
    <citation type="journal article" date="2023" name="Mol. Ecol. Resour.">
        <title>Chromosome-level genome assembly of a triploid poplar Populus alba 'Berolinensis'.</title>
        <authorList>
            <person name="Chen S."/>
            <person name="Yu Y."/>
            <person name="Wang X."/>
            <person name="Wang S."/>
            <person name="Zhang T."/>
            <person name="Zhou Y."/>
            <person name="He R."/>
            <person name="Meng N."/>
            <person name="Wang Y."/>
            <person name="Liu W."/>
            <person name="Liu Z."/>
            <person name="Liu J."/>
            <person name="Guo Q."/>
            <person name="Huang H."/>
            <person name="Sederoff R.R."/>
            <person name="Wang G."/>
            <person name="Qu G."/>
            <person name="Chen S."/>
        </authorList>
    </citation>
    <scope>NUCLEOTIDE SEQUENCE</scope>
    <source>
        <strain evidence="1">SC-2020</strain>
    </source>
</reference>
<organism evidence="1 2">
    <name type="scientific">Populus alba x Populus x berolinensis</name>
    <dbReference type="NCBI Taxonomy" id="444605"/>
    <lineage>
        <taxon>Eukaryota</taxon>
        <taxon>Viridiplantae</taxon>
        <taxon>Streptophyta</taxon>
        <taxon>Embryophyta</taxon>
        <taxon>Tracheophyta</taxon>
        <taxon>Spermatophyta</taxon>
        <taxon>Magnoliopsida</taxon>
        <taxon>eudicotyledons</taxon>
        <taxon>Gunneridae</taxon>
        <taxon>Pentapetalae</taxon>
        <taxon>rosids</taxon>
        <taxon>fabids</taxon>
        <taxon>Malpighiales</taxon>
        <taxon>Salicaceae</taxon>
        <taxon>Saliceae</taxon>
        <taxon>Populus</taxon>
    </lineage>
</organism>
<accession>A0AAD6PSM7</accession>
<protein>
    <submittedName>
        <fullName evidence="1">Uncharacterized protein</fullName>
    </submittedName>
</protein>
<name>A0AAD6PSM7_9ROSI</name>
<dbReference type="EMBL" id="JAQIZT010000017">
    <property type="protein sequence ID" value="KAJ6959605.1"/>
    <property type="molecule type" value="Genomic_DNA"/>
</dbReference>
<comment type="caution">
    <text evidence="1">The sequence shown here is derived from an EMBL/GenBank/DDBJ whole genome shotgun (WGS) entry which is preliminary data.</text>
</comment>
<evidence type="ECO:0000313" key="1">
    <source>
        <dbReference type="EMBL" id="KAJ6959605.1"/>
    </source>
</evidence>
<evidence type="ECO:0000313" key="2">
    <source>
        <dbReference type="Proteomes" id="UP001164929"/>
    </source>
</evidence>
<dbReference type="Proteomes" id="UP001164929">
    <property type="component" value="Chromosome 17"/>
</dbReference>
<keyword evidence="2" id="KW-1185">Reference proteome</keyword>
<sequence>MFSTINDFYLSGLLPIGVINSSFITLGPQVAGAHNNLKRLQTSKSYRLSVQDHFKKRWPMNQKLSCIVPLLPVK</sequence>
<proteinExistence type="predicted"/>